<feature type="region of interest" description="Disordered" evidence="1">
    <location>
        <begin position="93"/>
        <end position="118"/>
    </location>
</feature>
<keyword evidence="2" id="KW-0472">Membrane</keyword>
<dbReference type="AlphaFoldDB" id="A0A0R1VH73"/>
<dbReference type="InterPro" id="IPR026870">
    <property type="entry name" value="Zinc_ribbon_dom"/>
</dbReference>
<gene>
    <name evidence="5" type="ORF">FC60_GL000846</name>
</gene>
<name>A0A0R1VH73_9LACO</name>
<evidence type="ECO:0000313" key="6">
    <source>
        <dbReference type="Proteomes" id="UP000051739"/>
    </source>
</evidence>
<feature type="transmembrane region" description="Helical" evidence="2">
    <location>
        <begin position="54"/>
        <end position="73"/>
    </location>
</feature>
<evidence type="ECO:0000313" key="5">
    <source>
        <dbReference type="EMBL" id="KRM01308.1"/>
    </source>
</evidence>
<dbReference type="InterPro" id="IPR054365">
    <property type="entry name" value="Lreu_0056-like"/>
</dbReference>
<feature type="domain" description="Lreu-0056-like" evidence="4">
    <location>
        <begin position="121"/>
        <end position="227"/>
    </location>
</feature>
<protein>
    <submittedName>
        <fullName evidence="5">Uncharacterized protein</fullName>
    </submittedName>
</protein>
<dbReference type="Gene3D" id="3.30.1460.60">
    <property type="match status" value="1"/>
</dbReference>
<reference evidence="5 6" key="1">
    <citation type="journal article" date="2015" name="Genome Announc.">
        <title>Expanding the biotechnology potential of lactobacilli through comparative genomics of 213 strains and associated genera.</title>
        <authorList>
            <person name="Sun Z."/>
            <person name="Harris H.M."/>
            <person name="McCann A."/>
            <person name="Guo C."/>
            <person name="Argimon S."/>
            <person name="Zhang W."/>
            <person name="Yang X."/>
            <person name="Jeffery I.B."/>
            <person name="Cooney J.C."/>
            <person name="Kagawa T.F."/>
            <person name="Liu W."/>
            <person name="Song Y."/>
            <person name="Salvetti E."/>
            <person name="Wrobel A."/>
            <person name="Rasinkangas P."/>
            <person name="Parkhill J."/>
            <person name="Rea M.C."/>
            <person name="O'Sullivan O."/>
            <person name="Ritari J."/>
            <person name="Douillard F.P."/>
            <person name="Paul Ross R."/>
            <person name="Yang R."/>
            <person name="Briner A.E."/>
            <person name="Felis G.E."/>
            <person name="de Vos W.M."/>
            <person name="Barrangou R."/>
            <person name="Klaenhammer T.R."/>
            <person name="Caufield P.W."/>
            <person name="Cui Y."/>
            <person name="Zhang H."/>
            <person name="O'Toole P.W."/>
        </authorList>
    </citation>
    <scope>NUCLEOTIDE SEQUENCE [LARGE SCALE GENOMIC DNA]</scope>
    <source>
        <strain evidence="5 6">DSM 16045</strain>
    </source>
</reference>
<keyword evidence="6" id="KW-1185">Reference proteome</keyword>
<dbReference type="CDD" id="cd15778">
    <property type="entry name" value="Lreu_0056_like"/>
    <property type="match status" value="1"/>
</dbReference>
<evidence type="ECO:0000259" key="4">
    <source>
        <dbReference type="Pfam" id="PF22125"/>
    </source>
</evidence>
<evidence type="ECO:0000259" key="3">
    <source>
        <dbReference type="Pfam" id="PF13240"/>
    </source>
</evidence>
<keyword evidence="2" id="KW-1133">Transmembrane helix</keyword>
<keyword evidence="2" id="KW-0812">Transmembrane</keyword>
<feature type="domain" description="Zinc-ribbon" evidence="3">
    <location>
        <begin position="11"/>
        <end position="32"/>
    </location>
</feature>
<dbReference type="Pfam" id="PF13240">
    <property type="entry name" value="Zn_Ribbon_1"/>
    <property type="match status" value="1"/>
</dbReference>
<evidence type="ECO:0000256" key="2">
    <source>
        <dbReference type="SAM" id="Phobius"/>
    </source>
</evidence>
<proteinExistence type="predicted"/>
<organism evidence="5 6">
    <name type="scientific">Limosilactobacillus gastricus DSM 16045</name>
    <dbReference type="NCBI Taxonomy" id="1423749"/>
    <lineage>
        <taxon>Bacteria</taxon>
        <taxon>Bacillati</taxon>
        <taxon>Bacillota</taxon>
        <taxon>Bacilli</taxon>
        <taxon>Lactobacillales</taxon>
        <taxon>Lactobacillaceae</taxon>
        <taxon>Limosilactobacillus</taxon>
    </lineage>
</organism>
<sequence length="229" mass="24961">MEIGDKKIMKYCRKCGTKLAEGDAFCTHCGAVVNPSKSQSTGKINVGRRSVKKLWWITGLLVIVVILALILFVRGNKGSSKISQNTSSTEISSSITSKTSTSSDKTSQTSSSSSSTTTAVDDKTVGVLVALLYSPDWFKEWVNQGEMTYGVASSDFGDLEGYSYITAGGTASSYMYYKLDGDTVTYKYYPSAVESITKTVSLAQLEKDYYVTQSQKDEVNGYVNKLKTE</sequence>
<evidence type="ECO:0000256" key="1">
    <source>
        <dbReference type="SAM" id="MobiDB-lite"/>
    </source>
</evidence>
<comment type="caution">
    <text evidence="5">The sequence shown here is derived from an EMBL/GenBank/DDBJ whole genome shotgun (WGS) entry which is preliminary data.</text>
</comment>
<accession>A0A0R1VH73</accession>
<dbReference type="Pfam" id="PF22125">
    <property type="entry name" value="Lreu_0056_like"/>
    <property type="match status" value="1"/>
</dbReference>
<dbReference type="PATRIC" id="fig|1423749.3.peg.853"/>
<dbReference type="Proteomes" id="UP000051739">
    <property type="component" value="Unassembled WGS sequence"/>
</dbReference>
<dbReference type="EMBL" id="AZFN01000020">
    <property type="protein sequence ID" value="KRM01308.1"/>
    <property type="molecule type" value="Genomic_DNA"/>
</dbReference>
<dbReference type="RefSeq" id="WP_082601369.1">
    <property type="nucleotide sequence ID" value="NZ_AZFN01000020.1"/>
</dbReference>